<dbReference type="GO" id="GO:0005829">
    <property type="term" value="C:cytosol"/>
    <property type="evidence" value="ECO:0007669"/>
    <property type="project" value="TreeGrafter"/>
</dbReference>
<dbReference type="AlphaFoldDB" id="A0A1H4WXV6"/>
<dbReference type="InterPro" id="IPR003680">
    <property type="entry name" value="Flavodoxin_fold"/>
</dbReference>
<dbReference type="EMBL" id="FNTH01000001">
    <property type="protein sequence ID" value="SEC98085.1"/>
    <property type="molecule type" value="Genomic_DNA"/>
</dbReference>
<dbReference type="Gene3D" id="3.40.50.360">
    <property type="match status" value="1"/>
</dbReference>
<reference evidence="4 5" key="1">
    <citation type="submission" date="2016-10" db="EMBL/GenBank/DDBJ databases">
        <authorList>
            <person name="de Groot N.N."/>
        </authorList>
    </citation>
    <scope>NUCLEOTIDE SEQUENCE [LARGE SCALE GENOMIC DNA]</scope>
    <source>
        <strain evidence="4 5">MT12</strain>
    </source>
</reference>
<evidence type="ECO:0000259" key="3">
    <source>
        <dbReference type="Pfam" id="PF02525"/>
    </source>
</evidence>
<dbReference type="InterPro" id="IPR029039">
    <property type="entry name" value="Flavoprotein-like_sf"/>
</dbReference>
<evidence type="ECO:0000313" key="5">
    <source>
        <dbReference type="Proteomes" id="UP000198992"/>
    </source>
</evidence>
<feature type="domain" description="Flavodoxin-like fold" evidence="3">
    <location>
        <begin position="1"/>
        <end position="208"/>
    </location>
</feature>
<accession>A0A1H4WXV6</accession>
<organism evidence="4 5">
    <name type="scientific">Bradyrhizobium erythrophlei</name>
    <dbReference type="NCBI Taxonomy" id="1437360"/>
    <lineage>
        <taxon>Bacteria</taxon>
        <taxon>Pseudomonadati</taxon>
        <taxon>Pseudomonadota</taxon>
        <taxon>Alphaproteobacteria</taxon>
        <taxon>Hyphomicrobiales</taxon>
        <taxon>Nitrobacteraceae</taxon>
        <taxon>Bradyrhizobium</taxon>
    </lineage>
</organism>
<gene>
    <name evidence="4" type="ORF">SAMN05444164_3288</name>
</gene>
<proteinExistence type="inferred from homology"/>
<evidence type="ECO:0000313" key="4">
    <source>
        <dbReference type="EMBL" id="SEC98085.1"/>
    </source>
</evidence>
<dbReference type="Pfam" id="PF02525">
    <property type="entry name" value="Flavodoxin_2"/>
    <property type="match status" value="1"/>
</dbReference>
<comment type="similarity">
    <text evidence="1">Belongs to the NAD(P)H dehydrogenase (quinone) family.</text>
</comment>
<dbReference type="InterPro" id="IPR051545">
    <property type="entry name" value="NAD(P)H_dehydrogenase_qn"/>
</dbReference>
<evidence type="ECO:0000256" key="2">
    <source>
        <dbReference type="ARBA" id="ARBA00023002"/>
    </source>
</evidence>
<dbReference type="SUPFAM" id="SSF52218">
    <property type="entry name" value="Flavoproteins"/>
    <property type="match status" value="1"/>
</dbReference>
<evidence type="ECO:0000256" key="1">
    <source>
        <dbReference type="ARBA" id="ARBA00006252"/>
    </source>
</evidence>
<dbReference type="PANTHER" id="PTHR10204:SF34">
    <property type="entry name" value="NAD(P)H DEHYDROGENASE [QUINONE] 1 ISOFORM 1"/>
    <property type="match status" value="1"/>
</dbReference>
<dbReference type="OrthoDB" id="9798454at2"/>
<dbReference type="GO" id="GO:0003955">
    <property type="term" value="F:NAD(P)H dehydrogenase (quinone) activity"/>
    <property type="evidence" value="ECO:0007669"/>
    <property type="project" value="TreeGrafter"/>
</dbReference>
<dbReference type="PANTHER" id="PTHR10204">
    <property type="entry name" value="NAD P H OXIDOREDUCTASE-RELATED"/>
    <property type="match status" value="1"/>
</dbReference>
<keyword evidence="2" id="KW-0560">Oxidoreductase</keyword>
<protein>
    <submittedName>
        <fullName evidence="4">NAD(P)H dehydrogenase (Quinone)</fullName>
    </submittedName>
</protein>
<name>A0A1H4WXV6_9BRAD</name>
<dbReference type="Proteomes" id="UP000198992">
    <property type="component" value="Unassembled WGS sequence"/>
</dbReference>
<dbReference type="RefSeq" id="WP_092116880.1">
    <property type="nucleotide sequence ID" value="NZ_FNTH01000001.1"/>
</dbReference>
<sequence>MRVFIVHAHPEPKSFNGAMTQAAIEALTAAGHEVAVSDLYAMGFNAVSDRCNFTTTHDPHYYRQESEESYAAAHDGFSSDIQAEMDKLFWCDALILQFPLWWFGLPAILKGWVDRVFASGGKVYGNGKWFDRGVLAGKRAMCSTTIGGQSPMYSARGLSGPISTILFPINHGMLYFTGFTVVEPFIVYAPRRVSDEVRAAYLARYRDRMLGLATAPTISYPKLDDYDEQFVLKSPKAAESQLGHAPEGWRA</sequence>